<dbReference type="AlphaFoldDB" id="A0A0B1T970"/>
<dbReference type="OrthoDB" id="184583at2759"/>
<gene>
    <name evidence="1" type="ORF">OESDEN_07448</name>
</gene>
<evidence type="ECO:0000313" key="2">
    <source>
        <dbReference type="Proteomes" id="UP000053660"/>
    </source>
</evidence>
<proteinExistence type="predicted"/>
<reference evidence="1 2" key="1">
    <citation type="submission" date="2014-03" db="EMBL/GenBank/DDBJ databases">
        <title>Draft genome of the hookworm Oesophagostomum dentatum.</title>
        <authorList>
            <person name="Mitreva M."/>
        </authorList>
    </citation>
    <scope>NUCLEOTIDE SEQUENCE [LARGE SCALE GENOMIC DNA]</scope>
    <source>
        <strain evidence="1 2">OD-Hann</strain>
    </source>
</reference>
<dbReference type="SUPFAM" id="SSF52047">
    <property type="entry name" value="RNI-like"/>
    <property type="match status" value="1"/>
</dbReference>
<dbReference type="Gene3D" id="3.80.10.10">
    <property type="entry name" value="Ribonuclease Inhibitor"/>
    <property type="match status" value="1"/>
</dbReference>
<dbReference type="Proteomes" id="UP000053660">
    <property type="component" value="Unassembled WGS sequence"/>
</dbReference>
<dbReference type="InterPro" id="IPR032675">
    <property type="entry name" value="LRR_dom_sf"/>
</dbReference>
<protein>
    <recommendedName>
        <fullName evidence="3">Leucine Rich repeat-containing domain protein</fullName>
    </recommendedName>
</protein>
<evidence type="ECO:0000313" key="1">
    <source>
        <dbReference type="EMBL" id="KHJ92661.1"/>
    </source>
</evidence>
<accession>A0A0B1T970</accession>
<keyword evidence="2" id="KW-1185">Reference proteome</keyword>
<organism evidence="1 2">
    <name type="scientific">Oesophagostomum dentatum</name>
    <name type="common">Nodular worm</name>
    <dbReference type="NCBI Taxonomy" id="61180"/>
    <lineage>
        <taxon>Eukaryota</taxon>
        <taxon>Metazoa</taxon>
        <taxon>Ecdysozoa</taxon>
        <taxon>Nematoda</taxon>
        <taxon>Chromadorea</taxon>
        <taxon>Rhabditida</taxon>
        <taxon>Rhabditina</taxon>
        <taxon>Rhabditomorpha</taxon>
        <taxon>Strongyloidea</taxon>
        <taxon>Strongylidae</taxon>
        <taxon>Oesophagostomum</taxon>
    </lineage>
</organism>
<sequence length="86" mass="9710">MAKTPGFLTFLDKQIRMDSAEDAEEIAETIESCSNLKTLELRGNTVGVEAGKRLASALEMHPELEVGLDDYHLRFVKNPDWIFLSR</sequence>
<dbReference type="EMBL" id="KN551219">
    <property type="protein sequence ID" value="KHJ92661.1"/>
    <property type="molecule type" value="Genomic_DNA"/>
</dbReference>
<name>A0A0B1T970_OESDE</name>
<evidence type="ECO:0008006" key="3">
    <source>
        <dbReference type="Google" id="ProtNLM"/>
    </source>
</evidence>